<dbReference type="Proteomes" id="UP000183859">
    <property type="component" value="Chromosome"/>
</dbReference>
<protein>
    <submittedName>
        <fullName evidence="2">Uncharacterized protein</fullName>
    </submittedName>
</protein>
<evidence type="ECO:0000256" key="1">
    <source>
        <dbReference type="SAM" id="SignalP"/>
    </source>
</evidence>
<evidence type="ECO:0000313" key="2">
    <source>
        <dbReference type="EMBL" id="APG47558.1"/>
    </source>
</evidence>
<keyword evidence="3" id="KW-1185">Reference proteome</keyword>
<feature type="chain" id="PRO_5011978544" evidence="1">
    <location>
        <begin position="37"/>
        <end position="138"/>
    </location>
</feature>
<name>A0A1L3I617_9RHOB</name>
<evidence type="ECO:0000313" key="3">
    <source>
        <dbReference type="Proteomes" id="UP000183859"/>
    </source>
</evidence>
<reference evidence="3" key="1">
    <citation type="submission" date="2016-07" db="EMBL/GenBank/DDBJ databases">
        <title>Phaeobacter portensis sp. nov., a tropodithietic acid producing bacterium isolated from a German harbor.</title>
        <authorList>
            <person name="Freese H.M."/>
            <person name="Bunk B."/>
            <person name="Breider S."/>
            <person name="Brinkhoff T."/>
        </authorList>
    </citation>
    <scope>NUCLEOTIDE SEQUENCE [LARGE SCALE GENOMIC DNA]</scope>
    <source>
        <strain evidence="3">P97</strain>
    </source>
</reference>
<gene>
    <name evidence="2" type="ORF">PhaeoP97_02158</name>
</gene>
<organism evidence="2 3">
    <name type="scientific">Phaeobacter porticola</name>
    <dbReference type="NCBI Taxonomy" id="1844006"/>
    <lineage>
        <taxon>Bacteria</taxon>
        <taxon>Pseudomonadati</taxon>
        <taxon>Pseudomonadota</taxon>
        <taxon>Alphaproteobacteria</taxon>
        <taxon>Rhodobacterales</taxon>
        <taxon>Roseobacteraceae</taxon>
        <taxon>Phaeobacter</taxon>
    </lineage>
</organism>
<dbReference type="RefSeq" id="WP_237028926.1">
    <property type="nucleotide sequence ID" value="NZ_CP016364.1"/>
</dbReference>
<dbReference type="EMBL" id="CP016364">
    <property type="protein sequence ID" value="APG47558.1"/>
    <property type="molecule type" value="Genomic_DNA"/>
</dbReference>
<accession>A0A1L3I617</accession>
<feature type="signal peptide" evidence="1">
    <location>
        <begin position="1"/>
        <end position="36"/>
    </location>
</feature>
<proteinExistence type="predicted"/>
<sequence precursor="true">MLLDNRFSHLRQRITHAAPKIFLALVLTLVSTTASTAQNKYDAFWGQFMAAALIADTCRGVQRSSGHGAVSIGVASDGLREQRLLRVLYYGNEKKLTHLGHTTLAMSNVSTDEPQNLCRFARKVARTDDKIGRFLRVN</sequence>
<dbReference type="AlphaFoldDB" id="A0A1L3I617"/>
<keyword evidence="1" id="KW-0732">Signal</keyword>
<dbReference type="KEGG" id="php:PhaeoP97_02158"/>